<sequence>MTGSEGETPSLPGQLDDTDQAIVAQLRADGRMSMRALAERLHISRASAYSRVERLHRDGVITGYSAVIDPERCGYGISAYVYLKVSQHSWKSVKQHVLEIPEVWHGALVSGEYDLVLLVRARDAQSLRHLVLTKLQTVPDVVSSHTVLILDELAPDRAQQ</sequence>
<name>A0A1H3SVT9_9PSEU</name>
<dbReference type="GO" id="GO:0043565">
    <property type="term" value="F:sequence-specific DNA binding"/>
    <property type="evidence" value="ECO:0007669"/>
    <property type="project" value="InterPro"/>
</dbReference>
<proteinExistence type="predicted"/>
<dbReference type="Pfam" id="PF01037">
    <property type="entry name" value="AsnC_trans_reg"/>
    <property type="match status" value="1"/>
</dbReference>
<keyword evidence="1" id="KW-0805">Transcription regulation</keyword>
<dbReference type="InterPro" id="IPR036388">
    <property type="entry name" value="WH-like_DNA-bd_sf"/>
</dbReference>
<dbReference type="InterPro" id="IPR000485">
    <property type="entry name" value="AsnC-type_HTH_dom"/>
</dbReference>
<dbReference type="PRINTS" id="PR00033">
    <property type="entry name" value="HTHASNC"/>
</dbReference>
<dbReference type="PANTHER" id="PTHR30154:SF34">
    <property type="entry name" value="TRANSCRIPTIONAL REGULATOR AZLB"/>
    <property type="match status" value="1"/>
</dbReference>
<dbReference type="SUPFAM" id="SSF54909">
    <property type="entry name" value="Dimeric alpha+beta barrel"/>
    <property type="match status" value="1"/>
</dbReference>
<dbReference type="InterPro" id="IPR019888">
    <property type="entry name" value="Tscrpt_reg_AsnC-like"/>
</dbReference>
<dbReference type="STRING" id="589385.SAMN05421504_11613"/>
<dbReference type="EMBL" id="FNON01000016">
    <property type="protein sequence ID" value="SDZ42213.1"/>
    <property type="molecule type" value="Genomic_DNA"/>
</dbReference>
<reference evidence="5 6" key="1">
    <citation type="submission" date="2016-10" db="EMBL/GenBank/DDBJ databases">
        <authorList>
            <person name="de Groot N.N."/>
        </authorList>
    </citation>
    <scope>NUCLEOTIDE SEQUENCE [LARGE SCALE GENOMIC DNA]</scope>
    <source>
        <strain evidence="5 6">CPCC 202699</strain>
    </source>
</reference>
<dbReference type="AlphaFoldDB" id="A0A1H3SVT9"/>
<dbReference type="RefSeq" id="WP_176969041.1">
    <property type="nucleotide sequence ID" value="NZ_FNON01000016.1"/>
</dbReference>
<gene>
    <name evidence="5" type="ORF">SAMN05421504_11613</name>
</gene>
<keyword evidence="3" id="KW-0804">Transcription</keyword>
<dbReference type="Proteomes" id="UP000199515">
    <property type="component" value="Unassembled WGS sequence"/>
</dbReference>
<dbReference type="SUPFAM" id="SSF46785">
    <property type="entry name" value="Winged helix' DNA-binding domain"/>
    <property type="match status" value="1"/>
</dbReference>
<evidence type="ECO:0000256" key="2">
    <source>
        <dbReference type="ARBA" id="ARBA00023125"/>
    </source>
</evidence>
<dbReference type="SMART" id="SM00344">
    <property type="entry name" value="HTH_ASNC"/>
    <property type="match status" value="1"/>
</dbReference>
<evidence type="ECO:0000313" key="6">
    <source>
        <dbReference type="Proteomes" id="UP000199515"/>
    </source>
</evidence>
<dbReference type="PROSITE" id="PS50956">
    <property type="entry name" value="HTH_ASNC_2"/>
    <property type="match status" value="1"/>
</dbReference>
<organism evidence="5 6">
    <name type="scientific">Amycolatopsis xylanica</name>
    <dbReference type="NCBI Taxonomy" id="589385"/>
    <lineage>
        <taxon>Bacteria</taxon>
        <taxon>Bacillati</taxon>
        <taxon>Actinomycetota</taxon>
        <taxon>Actinomycetes</taxon>
        <taxon>Pseudonocardiales</taxon>
        <taxon>Pseudonocardiaceae</taxon>
        <taxon>Amycolatopsis</taxon>
    </lineage>
</organism>
<dbReference type="InterPro" id="IPR019887">
    <property type="entry name" value="Tscrpt_reg_AsnC/Lrp_C"/>
</dbReference>
<accession>A0A1H3SVT9</accession>
<dbReference type="Gene3D" id="1.10.10.10">
    <property type="entry name" value="Winged helix-like DNA-binding domain superfamily/Winged helix DNA-binding domain"/>
    <property type="match status" value="1"/>
</dbReference>
<evidence type="ECO:0000259" key="4">
    <source>
        <dbReference type="PROSITE" id="PS50956"/>
    </source>
</evidence>
<dbReference type="Pfam" id="PF13412">
    <property type="entry name" value="HTH_24"/>
    <property type="match status" value="1"/>
</dbReference>
<dbReference type="GO" id="GO:0005829">
    <property type="term" value="C:cytosol"/>
    <property type="evidence" value="ECO:0007669"/>
    <property type="project" value="TreeGrafter"/>
</dbReference>
<dbReference type="InterPro" id="IPR011008">
    <property type="entry name" value="Dimeric_a/b-barrel"/>
</dbReference>
<keyword evidence="2 5" id="KW-0238">DNA-binding</keyword>
<feature type="domain" description="HTH asnC-type" evidence="4">
    <location>
        <begin position="15"/>
        <end position="76"/>
    </location>
</feature>
<evidence type="ECO:0000256" key="3">
    <source>
        <dbReference type="ARBA" id="ARBA00023163"/>
    </source>
</evidence>
<protein>
    <submittedName>
        <fullName evidence="5">DNA-binding transcriptional regulator, Lrp family</fullName>
    </submittedName>
</protein>
<dbReference type="PANTHER" id="PTHR30154">
    <property type="entry name" value="LEUCINE-RESPONSIVE REGULATORY PROTEIN"/>
    <property type="match status" value="1"/>
</dbReference>
<dbReference type="GO" id="GO:0043200">
    <property type="term" value="P:response to amino acid"/>
    <property type="evidence" value="ECO:0007669"/>
    <property type="project" value="TreeGrafter"/>
</dbReference>
<dbReference type="Gene3D" id="3.30.70.920">
    <property type="match status" value="1"/>
</dbReference>
<keyword evidence="6" id="KW-1185">Reference proteome</keyword>
<evidence type="ECO:0000313" key="5">
    <source>
        <dbReference type="EMBL" id="SDZ42213.1"/>
    </source>
</evidence>
<dbReference type="InterPro" id="IPR036390">
    <property type="entry name" value="WH_DNA-bd_sf"/>
</dbReference>
<evidence type="ECO:0000256" key="1">
    <source>
        <dbReference type="ARBA" id="ARBA00023015"/>
    </source>
</evidence>